<dbReference type="AlphaFoldDB" id="A0A9Q3FKF3"/>
<name>A0A9Q3FKF3_9BASI</name>
<reference evidence="1" key="1">
    <citation type="submission" date="2021-03" db="EMBL/GenBank/DDBJ databases">
        <title>Draft genome sequence of rust myrtle Austropuccinia psidii MF-1, a brazilian biotype.</title>
        <authorList>
            <person name="Quecine M.C."/>
            <person name="Pachon D.M.R."/>
            <person name="Bonatelli M.L."/>
            <person name="Correr F.H."/>
            <person name="Franceschini L.M."/>
            <person name="Leite T.F."/>
            <person name="Margarido G.R.A."/>
            <person name="Almeida C.A."/>
            <person name="Ferrarezi J.A."/>
            <person name="Labate C.A."/>
        </authorList>
    </citation>
    <scope>NUCLEOTIDE SEQUENCE</scope>
    <source>
        <strain evidence="1">MF-1</strain>
    </source>
</reference>
<evidence type="ECO:0000313" key="1">
    <source>
        <dbReference type="EMBL" id="MBW0542415.1"/>
    </source>
</evidence>
<proteinExistence type="predicted"/>
<keyword evidence="2" id="KW-1185">Reference proteome</keyword>
<evidence type="ECO:0000313" key="2">
    <source>
        <dbReference type="Proteomes" id="UP000765509"/>
    </source>
</evidence>
<organism evidence="1 2">
    <name type="scientific">Austropuccinia psidii MF-1</name>
    <dbReference type="NCBI Taxonomy" id="1389203"/>
    <lineage>
        <taxon>Eukaryota</taxon>
        <taxon>Fungi</taxon>
        <taxon>Dikarya</taxon>
        <taxon>Basidiomycota</taxon>
        <taxon>Pucciniomycotina</taxon>
        <taxon>Pucciniomycetes</taxon>
        <taxon>Pucciniales</taxon>
        <taxon>Sphaerophragmiaceae</taxon>
        <taxon>Austropuccinia</taxon>
    </lineage>
</organism>
<dbReference type="EMBL" id="AVOT02047133">
    <property type="protein sequence ID" value="MBW0542415.1"/>
    <property type="molecule type" value="Genomic_DNA"/>
</dbReference>
<accession>A0A9Q3FKF3</accession>
<gene>
    <name evidence="1" type="ORF">O181_082130</name>
</gene>
<dbReference type="Proteomes" id="UP000765509">
    <property type="component" value="Unassembled WGS sequence"/>
</dbReference>
<sequence>MPSFSGKNEFENGADSIIRSKILIHLQQAGYAGAIHWGVFNYFGLSHSAETRQWVSLDEYNRWGDKVPQLRRDHHPRSSSCRLPSMQITIKAISSKDVEANVELLESYKMSINVRMESLPRPQTTLPHSIHTFTCSNYL</sequence>
<protein>
    <submittedName>
        <fullName evidence="1">Uncharacterized protein</fullName>
    </submittedName>
</protein>
<comment type="caution">
    <text evidence="1">The sequence shown here is derived from an EMBL/GenBank/DDBJ whole genome shotgun (WGS) entry which is preliminary data.</text>
</comment>